<protein>
    <submittedName>
        <fullName evidence="1">Uncharacterized protein</fullName>
    </submittedName>
</protein>
<reference evidence="1" key="1">
    <citation type="submission" date="2020-11" db="EMBL/GenBank/DDBJ databases">
        <authorList>
            <person name="Tran Van P."/>
        </authorList>
    </citation>
    <scope>NUCLEOTIDE SEQUENCE</scope>
</reference>
<accession>A0A7R9HDF4</accession>
<proteinExistence type="predicted"/>
<dbReference type="EMBL" id="OD014763">
    <property type="protein sequence ID" value="CAD7417757.1"/>
    <property type="molecule type" value="Genomic_DNA"/>
</dbReference>
<sequence length="364" mass="41157">MVAVAATLVLCGSTLSPHFARNMCFSLEGNSTDLSVSASFNLEVPLYAPTDITLPVSPPYTGSAEYEVHVAENEPSPTVKFAAHAWRDVACLKVPRRMFLDKPVLEVSDSSPVAELPMTIACLSLSARSYWLIFMHPEVGDFIIKLTINPKTMSKPTPLTVWVSPLICSKSVDNWVPLCVPLPCRNYELWDAIRTMFKKTLDPAENDFWMKHLDTNIGLRLVQWMLGDSSSSESEEFKHIFNTEVTYNVKVSHPNEIRLSKRITITDVRALTDLFVPMLVDWDKISMTAVELQHDKRVSQLRHRGGLHLIARAVLLRFISYLLRPLCLRCSAQENQSNLRTNHLTSVRMRCRGRTEQTASLDLE</sequence>
<evidence type="ECO:0000313" key="1">
    <source>
        <dbReference type="EMBL" id="CAD7417757.1"/>
    </source>
</evidence>
<organism evidence="1">
    <name type="scientific">Timema poppense</name>
    <name type="common">Walking stick</name>
    <dbReference type="NCBI Taxonomy" id="170557"/>
    <lineage>
        <taxon>Eukaryota</taxon>
        <taxon>Metazoa</taxon>
        <taxon>Ecdysozoa</taxon>
        <taxon>Arthropoda</taxon>
        <taxon>Hexapoda</taxon>
        <taxon>Insecta</taxon>
        <taxon>Pterygota</taxon>
        <taxon>Neoptera</taxon>
        <taxon>Polyneoptera</taxon>
        <taxon>Phasmatodea</taxon>
        <taxon>Timematodea</taxon>
        <taxon>Timematoidea</taxon>
        <taxon>Timematidae</taxon>
        <taxon>Timema</taxon>
    </lineage>
</organism>
<name>A0A7R9HDF4_TIMPO</name>
<dbReference type="AlphaFoldDB" id="A0A7R9HDF4"/>
<gene>
    <name evidence="1" type="ORF">TPSB3V08_LOCUS12012</name>
</gene>